<gene>
    <name evidence="6" type="ORF">GT019_03915</name>
</gene>
<keyword evidence="2" id="KW-0238">DNA-binding</keyword>
<sequence length="254" mass="27807">MDYMATESKGHGIQSVELGLGILMMISEERKPLTATEISVLCGISKSKLHKYLTSFTKIGFLQKSQDLKYSLGTELIHLGLKASEQLDIRDICIPYITKLREALNETVALAIWGESGPFFLRWEQSDRAINLGIKVGSRVSVTESAPGRLFSAYLPKAKTQSLISSELKSDQLQETLVKELETIKRKGFAITSGTLVHGITAVSCPVFDPNGSILAALTVVSMKDALDTDEHSDFITTLKQTALALSQELGFKP</sequence>
<dbReference type="PANTHER" id="PTHR30136">
    <property type="entry name" value="HELIX-TURN-HELIX TRANSCRIPTIONAL REGULATOR, ICLR FAMILY"/>
    <property type="match status" value="1"/>
</dbReference>
<dbReference type="PROSITE" id="PS51078">
    <property type="entry name" value="ICLR_ED"/>
    <property type="match status" value="1"/>
</dbReference>
<organism evidence="6 7">
    <name type="scientific">Paenibacillus glycinis</name>
    <dbReference type="NCBI Taxonomy" id="2697035"/>
    <lineage>
        <taxon>Bacteria</taxon>
        <taxon>Bacillati</taxon>
        <taxon>Bacillota</taxon>
        <taxon>Bacilli</taxon>
        <taxon>Bacillales</taxon>
        <taxon>Paenibacillaceae</taxon>
        <taxon>Paenibacillus</taxon>
    </lineage>
</organism>
<dbReference type="SUPFAM" id="SSF55781">
    <property type="entry name" value="GAF domain-like"/>
    <property type="match status" value="1"/>
</dbReference>
<dbReference type="EMBL" id="JAAAMV010000001">
    <property type="protein sequence ID" value="NBD23015.1"/>
    <property type="molecule type" value="Genomic_DNA"/>
</dbReference>
<comment type="caution">
    <text evidence="6">The sequence shown here is derived from an EMBL/GenBank/DDBJ whole genome shotgun (WGS) entry which is preliminary data.</text>
</comment>
<evidence type="ECO:0000256" key="1">
    <source>
        <dbReference type="ARBA" id="ARBA00023015"/>
    </source>
</evidence>
<dbReference type="SUPFAM" id="SSF46785">
    <property type="entry name" value="Winged helix' DNA-binding domain"/>
    <property type="match status" value="1"/>
</dbReference>
<keyword evidence="3" id="KW-0804">Transcription</keyword>
<feature type="domain" description="IclR-ED" evidence="5">
    <location>
        <begin position="75"/>
        <end position="252"/>
    </location>
</feature>
<keyword evidence="7" id="KW-1185">Reference proteome</keyword>
<dbReference type="InterPro" id="IPR036390">
    <property type="entry name" value="WH_DNA-bd_sf"/>
</dbReference>
<evidence type="ECO:0000259" key="5">
    <source>
        <dbReference type="PROSITE" id="PS51078"/>
    </source>
</evidence>
<dbReference type="InterPro" id="IPR036388">
    <property type="entry name" value="WH-like_DNA-bd_sf"/>
</dbReference>
<dbReference type="InterPro" id="IPR029016">
    <property type="entry name" value="GAF-like_dom_sf"/>
</dbReference>
<evidence type="ECO:0000313" key="7">
    <source>
        <dbReference type="Proteomes" id="UP000665561"/>
    </source>
</evidence>
<dbReference type="Pfam" id="PF01614">
    <property type="entry name" value="IclR_C"/>
    <property type="match status" value="1"/>
</dbReference>
<dbReference type="PROSITE" id="PS51077">
    <property type="entry name" value="HTH_ICLR"/>
    <property type="match status" value="1"/>
</dbReference>
<keyword evidence="1" id="KW-0805">Transcription regulation</keyword>
<dbReference type="InterPro" id="IPR050707">
    <property type="entry name" value="HTH_MetabolicPath_Reg"/>
</dbReference>
<name>A0ABW9XK94_9BACL</name>
<dbReference type="InterPro" id="IPR005471">
    <property type="entry name" value="Tscrpt_reg_IclR_N"/>
</dbReference>
<evidence type="ECO:0000256" key="3">
    <source>
        <dbReference type="ARBA" id="ARBA00023163"/>
    </source>
</evidence>
<accession>A0ABW9XK94</accession>
<dbReference type="Proteomes" id="UP000665561">
    <property type="component" value="Unassembled WGS sequence"/>
</dbReference>
<evidence type="ECO:0000256" key="2">
    <source>
        <dbReference type="ARBA" id="ARBA00023125"/>
    </source>
</evidence>
<evidence type="ECO:0000259" key="4">
    <source>
        <dbReference type="PROSITE" id="PS51077"/>
    </source>
</evidence>
<dbReference type="SMART" id="SM00346">
    <property type="entry name" value="HTH_ICLR"/>
    <property type="match status" value="1"/>
</dbReference>
<dbReference type="Gene3D" id="1.10.10.10">
    <property type="entry name" value="Winged helix-like DNA-binding domain superfamily/Winged helix DNA-binding domain"/>
    <property type="match status" value="1"/>
</dbReference>
<dbReference type="Gene3D" id="3.30.450.40">
    <property type="match status" value="1"/>
</dbReference>
<dbReference type="PANTHER" id="PTHR30136:SF8">
    <property type="entry name" value="TRANSCRIPTIONAL REGULATORY PROTEIN"/>
    <property type="match status" value="1"/>
</dbReference>
<protein>
    <submittedName>
        <fullName evidence="6">Helix-turn-helix domain-containing protein</fullName>
    </submittedName>
</protein>
<dbReference type="Pfam" id="PF09339">
    <property type="entry name" value="HTH_IclR"/>
    <property type="match status" value="1"/>
</dbReference>
<evidence type="ECO:0000313" key="6">
    <source>
        <dbReference type="EMBL" id="NBD23015.1"/>
    </source>
</evidence>
<feature type="domain" description="HTH iclR-type" evidence="4">
    <location>
        <begin position="13"/>
        <end position="74"/>
    </location>
</feature>
<proteinExistence type="predicted"/>
<reference evidence="6 7" key="1">
    <citation type="submission" date="2020-01" db="EMBL/GenBank/DDBJ databases">
        <title>Paenibacillus soybeanensis sp. nov. isolated from the nodules of soybean (Glycine max(L.) Merr).</title>
        <authorList>
            <person name="Wang H."/>
        </authorList>
    </citation>
    <scope>NUCLEOTIDE SEQUENCE [LARGE SCALE GENOMIC DNA]</scope>
    <source>
        <strain evidence="6 7">T1</strain>
    </source>
</reference>
<dbReference type="InterPro" id="IPR014757">
    <property type="entry name" value="Tscrpt_reg_IclR_C"/>
</dbReference>